<sequence length="79" mass="8416">MNAKLSNDKTGNDRNRKQGNGMEKTALRLIAGLAAGGIVGFGAAYAIYSARGRLQGTAEAFALMAQENAWILQTAFLRL</sequence>
<gene>
    <name evidence="3" type="ORF">H9717_03770</name>
</gene>
<dbReference type="Proteomes" id="UP000886858">
    <property type="component" value="Unassembled WGS sequence"/>
</dbReference>
<evidence type="ECO:0000256" key="1">
    <source>
        <dbReference type="SAM" id="MobiDB-lite"/>
    </source>
</evidence>
<keyword evidence="2" id="KW-1133">Transmembrane helix</keyword>
<evidence type="ECO:0000313" key="4">
    <source>
        <dbReference type="Proteomes" id="UP000886858"/>
    </source>
</evidence>
<reference evidence="3" key="1">
    <citation type="journal article" date="2021" name="PeerJ">
        <title>Extensive microbial diversity within the chicken gut microbiome revealed by metagenomics and culture.</title>
        <authorList>
            <person name="Gilroy R."/>
            <person name="Ravi A."/>
            <person name="Getino M."/>
            <person name="Pursley I."/>
            <person name="Horton D.L."/>
            <person name="Alikhan N.F."/>
            <person name="Baker D."/>
            <person name="Gharbi K."/>
            <person name="Hall N."/>
            <person name="Watson M."/>
            <person name="Adriaenssens E.M."/>
            <person name="Foster-Nyarko E."/>
            <person name="Jarju S."/>
            <person name="Secka A."/>
            <person name="Antonio M."/>
            <person name="Oren A."/>
            <person name="Chaudhuri R.R."/>
            <person name="La Ragione R."/>
            <person name="Hildebrand F."/>
            <person name="Pallen M.J."/>
        </authorList>
    </citation>
    <scope>NUCLEOTIDE SEQUENCE</scope>
    <source>
        <strain evidence="3">CHK179-7159</strain>
    </source>
</reference>
<comment type="caution">
    <text evidence="3">The sequence shown here is derived from an EMBL/GenBank/DDBJ whole genome shotgun (WGS) entry which is preliminary data.</text>
</comment>
<feature type="region of interest" description="Disordered" evidence="1">
    <location>
        <begin position="1"/>
        <end position="20"/>
    </location>
</feature>
<organism evidence="3 4">
    <name type="scientific">Candidatus Eisenbergiella merdipullorum</name>
    <dbReference type="NCBI Taxonomy" id="2838553"/>
    <lineage>
        <taxon>Bacteria</taxon>
        <taxon>Bacillati</taxon>
        <taxon>Bacillota</taxon>
        <taxon>Clostridia</taxon>
        <taxon>Lachnospirales</taxon>
        <taxon>Lachnospiraceae</taxon>
        <taxon>Eisenbergiella</taxon>
    </lineage>
</organism>
<dbReference type="EMBL" id="DWYY01000044">
    <property type="protein sequence ID" value="HJA92224.1"/>
    <property type="molecule type" value="Genomic_DNA"/>
</dbReference>
<dbReference type="AlphaFoldDB" id="A0A9D2I5V7"/>
<keyword evidence="2" id="KW-0812">Transmembrane</keyword>
<reference evidence="3" key="2">
    <citation type="submission" date="2021-04" db="EMBL/GenBank/DDBJ databases">
        <authorList>
            <person name="Gilroy R."/>
        </authorList>
    </citation>
    <scope>NUCLEOTIDE SEQUENCE</scope>
    <source>
        <strain evidence="3">CHK179-7159</strain>
    </source>
</reference>
<feature type="compositionally biased region" description="Basic and acidic residues" evidence="1">
    <location>
        <begin position="1"/>
        <end position="16"/>
    </location>
</feature>
<evidence type="ECO:0000256" key="2">
    <source>
        <dbReference type="SAM" id="Phobius"/>
    </source>
</evidence>
<proteinExistence type="predicted"/>
<protein>
    <submittedName>
        <fullName evidence="3">Uncharacterized protein</fullName>
    </submittedName>
</protein>
<name>A0A9D2I5V7_9FIRM</name>
<accession>A0A9D2I5V7</accession>
<feature type="transmembrane region" description="Helical" evidence="2">
    <location>
        <begin position="26"/>
        <end position="48"/>
    </location>
</feature>
<keyword evidence="2" id="KW-0472">Membrane</keyword>
<evidence type="ECO:0000313" key="3">
    <source>
        <dbReference type="EMBL" id="HJA92224.1"/>
    </source>
</evidence>